<accession>A0A517NSJ5</accession>
<evidence type="ECO:0000256" key="1">
    <source>
        <dbReference type="ARBA" id="ARBA00000085"/>
    </source>
</evidence>
<feature type="domain" description="PAS" evidence="11">
    <location>
        <begin position="104"/>
        <end position="149"/>
    </location>
</feature>
<evidence type="ECO:0000256" key="9">
    <source>
        <dbReference type="SAM" id="MobiDB-lite"/>
    </source>
</evidence>
<dbReference type="PROSITE" id="PS50113">
    <property type="entry name" value="PAC"/>
    <property type="match status" value="1"/>
</dbReference>
<sequence>MAFVDMRMPPGWDGLKTIAELWKVDPELQVVICSAYSDQSWSKIRQSLGASDRLLILKKPFDSAEVSQVATAMTEKRHLSKLAKEQTEALKLLVEERTQHWQQAKDESQHLLSAIDTMLIGLNEDGQVSRWNRRAAELYGLTWEEVAGRKMSELPIKWCKSFDRRIFLDSTSKRLETSFIDQDGNRRIIGLSNYPVMNGANRNGLLILGADLTETRALEAHLQWAQKLESVGQLAAGVAHEINTPMQYIGDNPDYIRDQIGSLETMVDSLRRIENCDTDIDTETEITQAKIKDVLAGVSDLQNNLVLTKVLEAIGDSRDGVRHVSTIVRAMKEFAHPGQSEKALVDVNHLLENAVSISTSEWRYVATIDLDLDPSLPKIEALAVEPKELFEDALRMADSDLDNVGIIIETDFAAVPPIQTQKHDVLQILVNLIGNAKQALQSSNADRKSIRLMISSDQDSLRMDVVDTGVGIPPENLSKLFQHGFTTKQDGHGFGLHSCAIAAQKLGGSLSVDSDGVGKGAMFSLKLPTVKDSAPESSRRHPQETAADTLAGNELDPLRYQLPRTHADNDSLREHTVRPFHLRQRTCLAIAMPNGNSETTFPIAQRQRRCR</sequence>
<evidence type="ECO:0000313" key="14">
    <source>
        <dbReference type="Proteomes" id="UP000319817"/>
    </source>
</evidence>
<dbReference type="InterPro" id="IPR036890">
    <property type="entry name" value="HATPase_C_sf"/>
</dbReference>
<dbReference type="Proteomes" id="UP000319817">
    <property type="component" value="Chromosome"/>
</dbReference>
<evidence type="ECO:0000256" key="6">
    <source>
        <dbReference type="ARBA" id="ARBA00022777"/>
    </source>
</evidence>
<dbReference type="PROSITE" id="PS50112">
    <property type="entry name" value="PAS"/>
    <property type="match status" value="1"/>
</dbReference>
<dbReference type="GO" id="GO:0006355">
    <property type="term" value="P:regulation of DNA-templated transcription"/>
    <property type="evidence" value="ECO:0007669"/>
    <property type="project" value="InterPro"/>
</dbReference>
<dbReference type="Gene3D" id="3.30.450.20">
    <property type="entry name" value="PAS domain"/>
    <property type="match status" value="1"/>
</dbReference>
<keyword evidence="5" id="KW-0547">Nucleotide-binding</keyword>
<keyword evidence="7" id="KW-0067">ATP-binding</keyword>
<gene>
    <name evidence="13" type="primary">fixL_2</name>
    <name evidence="13" type="ORF">K239x_20370</name>
</gene>
<dbReference type="InterPro" id="IPR004358">
    <property type="entry name" value="Sig_transdc_His_kin-like_C"/>
</dbReference>
<reference evidence="13 14" key="1">
    <citation type="submission" date="2019-02" db="EMBL/GenBank/DDBJ databases">
        <title>Deep-cultivation of Planctomycetes and their phenomic and genomic characterization uncovers novel biology.</title>
        <authorList>
            <person name="Wiegand S."/>
            <person name="Jogler M."/>
            <person name="Boedeker C."/>
            <person name="Pinto D."/>
            <person name="Vollmers J."/>
            <person name="Rivas-Marin E."/>
            <person name="Kohn T."/>
            <person name="Peeters S.H."/>
            <person name="Heuer A."/>
            <person name="Rast P."/>
            <person name="Oberbeckmann S."/>
            <person name="Bunk B."/>
            <person name="Jeske O."/>
            <person name="Meyerdierks A."/>
            <person name="Storesund J.E."/>
            <person name="Kallscheuer N."/>
            <person name="Luecker S."/>
            <person name="Lage O.M."/>
            <person name="Pohl T."/>
            <person name="Merkel B.J."/>
            <person name="Hornburger P."/>
            <person name="Mueller R.-W."/>
            <person name="Bruemmer F."/>
            <person name="Labrenz M."/>
            <person name="Spormann A.M."/>
            <person name="Op den Camp H."/>
            <person name="Overmann J."/>
            <person name="Amann R."/>
            <person name="Jetten M.S.M."/>
            <person name="Mascher T."/>
            <person name="Medema M.H."/>
            <person name="Devos D.P."/>
            <person name="Kaster A.-K."/>
            <person name="Ovreas L."/>
            <person name="Rohde M."/>
            <person name="Galperin M.Y."/>
            <person name="Jogler C."/>
        </authorList>
    </citation>
    <scope>NUCLEOTIDE SEQUENCE [LARGE SCALE GENOMIC DNA]</scope>
    <source>
        <strain evidence="13 14">K23_9</strain>
    </source>
</reference>
<dbReference type="GO" id="GO:0000155">
    <property type="term" value="F:phosphorelay sensor kinase activity"/>
    <property type="evidence" value="ECO:0007669"/>
    <property type="project" value="InterPro"/>
</dbReference>
<evidence type="ECO:0000256" key="8">
    <source>
        <dbReference type="ARBA" id="ARBA00023012"/>
    </source>
</evidence>
<dbReference type="SMART" id="SM00387">
    <property type="entry name" value="HATPase_c"/>
    <property type="match status" value="1"/>
</dbReference>
<dbReference type="InterPro" id="IPR000014">
    <property type="entry name" value="PAS"/>
</dbReference>
<dbReference type="InterPro" id="IPR013767">
    <property type="entry name" value="PAS_fold"/>
</dbReference>
<dbReference type="EC" id="2.7.13.3" evidence="2"/>
<dbReference type="EMBL" id="CP036526">
    <property type="protein sequence ID" value="QDT10083.1"/>
    <property type="molecule type" value="Genomic_DNA"/>
</dbReference>
<dbReference type="Gene3D" id="3.30.565.10">
    <property type="entry name" value="Histidine kinase-like ATPase, C-terminal domain"/>
    <property type="match status" value="1"/>
</dbReference>
<dbReference type="InterPro" id="IPR036097">
    <property type="entry name" value="HisK_dim/P_sf"/>
</dbReference>
<dbReference type="Pfam" id="PF02518">
    <property type="entry name" value="HATPase_c"/>
    <property type="match status" value="1"/>
</dbReference>
<dbReference type="InterPro" id="IPR035965">
    <property type="entry name" value="PAS-like_dom_sf"/>
</dbReference>
<keyword evidence="8" id="KW-0902">Two-component regulatory system</keyword>
<name>A0A517NSJ5_9BACT</name>
<dbReference type="CDD" id="cd00130">
    <property type="entry name" value="PAS"/>
    <property type="match status" value="1"/>
</dbReference>
<keyword evidence="6" id="KW-0418">Kinase</keyword>
<keyword evidence="3" id="KW-0597">Phosphoprotein</keyword>
<evidence type="ECO:0000256" key="3">
    <source>
        <dbReference type="ARBA" id="ARBA00022553"/>
    </source>
</evidence>
<dbReference type="NCBIfam" id="TIGR00229">
    <property type="entry name" value="sensory_box"/>
    <property type="match status" value="1"/>
</dbReference>
<dbReference type="RefSeq" id="WP_419189880.1">
    <property type="nucleotide sequence ID" value="NZ_CP036526.1"/>
</dbReference>
<feature type="compositionally biased region" description="Basic and acidic residues" evidence="9">
    <location>
        <begin position="533"/>
        <end position="543"/>
    </location>
</feature>
<dbReference type="GO" id="GO:0005524">
    <property type="term" value="F:ATP binding"/>
    <property type="evidence" value="ECO:0007669"/>
    <property type="project" value="UniProtKB-KW"/>
</dbReference>
<feature type="domain" description="PAC" evidence="12">
    <location>
        <begin position="173"/>
        <end position="224"/>
    </location>
</feature>
<evidence type="ECO:0000259" key="10">
    <source>
        <dbReference type="PROSITE" id="PS50109"/>
    </source>
</evidence>
<keyword evidence="4 13" id="KW-0808">Transferase</keyword>
<organism evidence="13 14">
    <name type="scientific">Stieleria marina</name>
    <dbReference type="NCBI Taxonomy" id="1930275"/>
    <lineage>
        <taxon>Bacteria</taxon>
        <taxon>Pseudomonadati</taxon>
        <taxon>Planctomycetota</taxon>
        <taxon>Planctomycetia</taxon>
        <taxon>Pirellulales</taxon>
        <taxon>Pirellulaceae</taxon>
        <taxon>Stieleria</taxon>
    </lineage>
</organism>
<dbReference type="CDD" id="cd00082">
    <property type="entry name" value="HisKA"/>
    <property type="match status" value="1"/>
</dbReference>
<dbReference type="PROSITE" id="PS50109">
    <property type="entry name" value="HIS_KIN"/>
    <property type="match status" value="1"/>
</dbReference>
<dbReference type="SUPFAM" id="SSF55874">
    <property type="entry name" value="ATPase domain of HSP90 chaperone/DNA topoisomerase II/histidine kinase"/>
    <property type="match status" value="1"/>
</dbReference>
<evidence type="ECO:0000256" key="4">
    <source>
        <dbReference type="ARBA" id="ARBA00022679"/>
    </source>
</evidence>
<evidence type="ECO:0000256" key="2">
    <source>
        <dbReference type="ARBA" id="ARBA00012438"/>
    </source>
</evidence>
<comment type="catalytic activity">
    <reaction evidence="1">
        <text>ATP + protein L-histidine = ADP + protein N-phospho-L-histidine.</text>
        <dbReference type="EC" id="2.7.13.3"/>
    </reaction>
</comment>
<protein>
    <recommendedName>
        <fullName evidence="2">histidine kinase</fullName>
        <ecNumber evidence="2">2.7.13.3</ecNumber>
    </recommendedName>
</protein>
<dbReference type="InterPro" id="IPR005467">
    <property type="entry name" value="His_kinase_dom"/>
</dbReference>
<dbReference type="PANTHER" id="PTHR43065">
    <property type="entry name" value="SENSOR HISTIDINE KINASE"/>
    <property type="match status" value="1"/>
</dbReference>
<dbReference type="InterPro" id="IPR011006">
    <property type="entry name" value="CheY-like_superfamily"/>
</dbReference>
<evidence type="ECO:0000256" key="5">
    <source>
        <dbReference type="ARBA" id="ARBA00022741"/>
    </source>
</evidence>
<dbReference type="Gene3D" id="1.10.287.130">
    <property type="match status" value="1"/>
</dbReference>
<dbReference type="InterPro" id="IPR003594">
    <property type="entry name" value="HATPase_dom"/>
</dbReference>
<keyword evidence="14" id="KW-1185">Reference proteome</keyword>
<dbReference type="Gene3D" id="3.40.50.2300">
    <property type="match status" value="1"/>
</dbReference>
<dbReference type="SUPFAM" id="SSF47384">
    <property type="entry name" value="Homodimeric domain of signal transducing histidine kinase"/>
    <property type="match status" value="1"/>
</dbReference>
<evidence type="ECO:0000313" key="13">
    <source>
        <dbReference type="EMBL" id="QDT10083.1"/>
    </source>
</evidence>
<dbReference type="InterPro" id="IPR000700">
    <property type="entry name" value="PAS-assoc_C"/>
</dbReference>
<dbReference type="SMART" id="SM00091">
    <property type="entry name" value="PAS"/>
    <property type="match status" value="1"/>
</dbReference>
<feature type="domain" description="Histidine kinase" evidence="10">
    <location>
        <begin position="425"/>
        <end position="531"/>
    </location>
</feature>
<feature type="region of interest" description="Disordered" evidence="9">
    <location>
        <begin position="529"/>
        <end position="555"/>
    </location>
</feature>
<dbReference type="SUPFAM" id="SSF55785">
    <property type="entry name" value="PYP-like sensor domain (PAS domain)"/>
    <property type="match status" value="1"/>
</dbReference>
<dbReference type="SUPFAM" id="SSF52172">
    <property type="entry name" value="CheY-like"/>
    <property type="match status" value="1"/>
</dbReference>
<evidence type="ECO:0000259" key="11">
    <source>
        <dbReference type="PROSITE" id="PS50112"/>
    </source>
</evidence>
<evidence type="ECO:0000256" key="7">
    <source>
        <dbReference type="ARBA" id="ARBA00022840"/>
    </source>
</evidence>
<dbReference type="InterPro" id="IPR003661">
    <property type="entry name" value="HisK_dim/P_dom"/>
</dbReference>
<dbReference type="AlphaFoldDB" id="A0A517NSJ5"/>
<dbReference type="Pfam" id="PF00989">
    <property type="entry name" value="PAS"/>
    <property type="match status" value="1"/>
</dbReference>
<proteinExistence type="predicted"/>
<dbReference type="PRINTS" id="PR00344">
    <property type="entry name" value="BCTRLSENSOR"/>
</dbReference>
<evidence type="ECO:0000259" key="12">
    <source>
        <dbReference type="PROSITE" id="PS50113"/>
    </source>
</evidence>
<dbReference type="PANTHER" id="PTHR43065:SF46">
    <property type="entry name" value="C4-DICARBOXYLATE TRANSPORT SENSOR PROTEIN DCTB"/>
    <property type="match status" value="1"/>
</dbReference>